<evidence type="ECO:0008006" key="3">
    <source>
        <dbReference type="Google" id="ProtNLM"/>
    </source>
</evidence>
<comment type="caution">
    <text evidence="1">The sequence shown here is derived from an EMBL/GenBank/DDBJ whole genome shotgun (WGS) entry which is preliminary data.</text>
</comment>
<accession>A0ABV9KYX0</accession>
<evidence type="ECO:0000313" key="2">
    <source>
        <dbReference type="Proteomes" id="UP001596023"/>
    </source>
</evidence>
<gene>
    <name evidence="1" type="ORF">ACFO6W_17355</name>
</gene>
<dbReference type="Proteomes" id="UP001596023">
    <property type="component" value="Unassembled WGS sequence"/>
</dbReference>
<dbReference type="EMBL" id="JBHSGN010000103">
    <property type="protein sequence ID" value="MFC4675462.1"/>
    <property type="molecule type" value="Genomic_DNA"/>
</dbReference>
<keyword evidence="2" id="KW-1185">Reference proteome</keyword>
<dbReference type="RefSeq" id="WP_379998718.1">
    <property type="nucleotide sequence ID" value="NZ_JBHSGN010000103.1"/>
</dbReference>
<reference evidence="2" key="1">
    <citation type="journal article" date="2019" name="Int. J. Syst. Evol. Microbiol.">
        <title>The Global Catalogue of Microorganisms (GCM) 10K type strain sequencing project: providing services to taxonomists for standard genome sequencing and annotation.</title>
        <authorList>
            <consortium name="The Broad Institute Genomics Platform"/>
            <consortium name="The Broad Institute Genome Sequencing Center for Infectious Disease"/>
            <person name="Wu L."/>
            <person name="Ma J."/>
        </authorList>
    </citation>
    <scope>NUCLEOTIDE SEQUENCE [LARGE SCALE GENOMIC DNA]</scope>
    <source>
        <strain evidence="2">CCUG 66188</strain>
    </source>
</reference>
<name>A0ABV9KYX0_9BACT</name>
<evidence type="ECO:0000313" key="1">
    <source>
        <dbReference type="EMBL" id="MFC4675462.1"/>
    </source>
</evidence>
<protein>
    <recommendedName>
        <fullName evidence="3">Bacteriocin</fullName>
    </recommendedName>
</protein>
<sequence length="40" mass="4838">MKKKFENFRKYELSKNMLSRVKGGGQWVKLENGEYVWVDN</sequence>
<organism evidence="1 2">
    <name type="scientific">Dysgonomonas termitidis</name>
    <dbReference type="NCBI Taxonomy" id="1516126"/>
    <lineage>
        <taxon>Bacteria</taxon>
        <taxon>Pseudomonadati</taxon>
        <taxon>Bacteroidota</taxon>
        <taxon>Bacteroidia</taxon>
        <taxon>Bacteroidales</taxon>
        <taxon>Dysgonomonadaceae</taxon>
        <taxon>Dysgonomonas</taxon>
    </lineage>
</organism>
<proteinExistence type="predicted"/>